<evidence type="ECO:0000313" key="1">
    <source>
        <dbReference type="EMBL" id="KAF3767653.1"/>
    </source>
</evidence>
<sequence>SKRFFRFPHHCFSTAGLLPAWVLLPWLRHHQALLKLILANNTRTDTPYGAALSLKNKLSTLLLILLPGIPTRQSHVPQHVLFKGHFQALEFREGGFGGLGVGGE</sequence>
<accession>A0A9P4Y6K2</accession>
<dbReference type="RefSeq" id="XP_040778614.1">
    <property type="nucleotide sequence ID" value="XM_040914981.1"/>
</dbReference>
<comment type="caution">
    <text evidence="1">The sequence shown here is derived from an EMBL/GenBank/DDBJ whole genome shotgun (WGS) entry which is preliminary data.</text>
</comment>
<dbReference type="Proteomes" id="UP000803844">
    <property type="component" value="Unassembled WGS sequence"/>
</dbReference>
<evidence type="ECO:0000313" key="2">
    <source>
        <dbReference type="Proteomes" id="UP000803844"/>
    </source>
</evidence>
<feature type="non-terminal residue" evidence="1">
    <location>
        <position position="1"/>
    </location>
</feature>
<name>A0A9P4Y6K2_CRYP1</name>
<proteinExistence type="predicted"/>
<protein>
    <submittedName>
        <fullName evidence="1">Uncharacterized protein</fullName>
    </submittedName>
</protein>
<gene>
    <name evidence="1" type="ORF">M406DRAFT_102052</name>
</gene>
<dbReference type="EMBL" id="MU032346">
    <property type="protein sequence ID" value="KAF3767653.1"/>
    <property type="molecule type" value="Genomic_DNA"/>
</dbReference>
<keyword evidence="2" id="KW-1185">Reference proteome</keyword>
<reference evidence="1" key="1">
    <citation type="journal article" date="2020" name="Phytopathology">
        <title>Genome sequence of the chestnut blight fungus Cryphonectria parasitica EP155: A fundamental resource for an archetypical invasive plant pathogen.</title>
        <authorList>
            <person name="Crouch J.A."/>
            <person name="Dawe A."/>
            <person name="Aerts A."/>
            <person name="Barry K."/>
            <person name="Churchill A.C.L."/>
            <person name="Grimwood J."/>
            <person name="Hillman B."/>
            <person name="Milgroom M.G."/>
            <person name="Pangilinan J."/>
            <person name="Smith M."/>
            <person name="Salamov A."/>
            <person name="Schmutz J."/>
            <person name="Yadav J."/>
            <person name="Grigoriev I.V."/>
            <person name="Nuss D."/>
        </authorList>
    </citation>
    <scope>NUCLEOTIDE SEQUENCE</scope>
    <source>
        <strain evidence="1">EP155</strain>
    </source>
</reference>
<dbReference type="GeneID" id="63832110"/>
<dbReference type="AlphaFoldDB" id="A0A9P4Y6K2"/>
<organism evidence="1 2">
    <name type="scientific">Cryphonectria parasitica (strain ATCC 38755 / EP155)</name>
    <dbReference type="NCBI Taxonomy" id="660469"/>
    <lineage>
        <taxon>Eukaryota</taxon>
        <taxon>Fungi</taxon>
        <taxon>Dikarya</taxon>
        <taxon>Ascomycota</taxon>
        <taxon>Pezizomycotina</taxon>
        <taxon>Sordariomycetes</taxon>
        <taxon>Sordariomycetidae</taxon>
        <taxon>Diaporthales</taxon>
        <taxon>Cryphonectriaceae</taxon>
        <taxon>Cryphonectria-Endothia species complex</taxon>
        <taxon>Cryphonectria</taxon>
    </lineage>
</organism>